<reference evidence="3" key="1">
    <citation type="submission" date="2019-04" db="EMBL/GenBank/DDBJ databases">
        <title>Friends and foes A comparative genomics studyof 23 Aspergillus species from section Flavi.</title>
        <authorList>
            <consortium name="DOE Joint Genome Institute"/>
            <person name="Kjaerbolling I."/>
            <person name="Vesth T."/>
            <person name="Frisvad J.C."/>
            <person name="Nybo J.L."/>
            <person name="Theobald S."/>
            <person name="Kildgaard S."/>
            <person name="Isbrandt T."/>
            <person name="Kuo A."/>
            <person name="Sato A."/>
            <person name="Lyhne E.K."/>
            <person name="Kogle M.E."/>
            <person name="Wiebenga A."/>
            <person name="Kun R.S."/>
            <person name="Lubbers R.J."/>
            <person name="Makela M.R."/>
            <person name="Barry K."/>
            <person name="Chovatia M."/>
            <person name="Clum A."/>
            <person name="Daum C."/>
            <person name="Haridas S."/>
            <person name="He G."/>
            <person name="LaButti K."/>
            <person name="Lipzen A."/>
            <person name="Mondo S."/>
            <person name="Riley R."/>
            <person name="Salamov A."/>
            <person name="Simmons B.A."/>
            <person name="Magnuson J.K."/>
            <person name="Henrissat B."/>
            <person name="Mortensen U.H."/>
            <person name="Larsen T.O."/>
            <person name="Devries R.P."/>
            <person name="Grigoriev I.V."/>
            <person name="Machida M."/>
            <person name="Baker S.E."/>
            <person name="Andersen M.R."/>
        </authorList>
    </citation>
    <scope>NUCLEOTIDE SEQUENCE [LARGE SCALE GENOMIC DNA]</scope>
    <source>
        <strain evidence="3">CBS 553.77</strain>
    </source>
</reference>
<proteinExistence type="predicted"/>
<evidence type="ECO:0000313" key="2">
    <source>
        <dbReference type="EMBL" id="KAE8352812.1"/>
    </source>
</evidence>
<name>A0A5N6Z567_9EURO</name>
<gene>
    <name evidence="2" type="ORF">BDV28DRAFT_134437</name>
</gene>
<keyword evidence="3" id="KW-1185">Reference proteome</keyword>
<evidence type="ECO:0000313" key="3">
    <source>
        <dbReference type="Proteomes" id="UP000327118"/>
    </source>
</evidence>
<dbReference type="EMBL" id="ML739117">
    <property type="protein sequence ID" value="KAE8352812.1"/>
    <property type="molecule type" value="Genomic_DNA"/>
</dbReference>
<feature type="chain" id="PRO_5025062005" evidence="1">
    <location>
        <begin position="19"/>
        <end position="56"/>
    </location>
</feature>
<protein>
    <submittedName>
        <fullName evidence="2">Uncharacterized protein</fullName>
    </submittedName>
</protein>
<feature type="signal peptide" evidence="1">
    <location>
        <begin position="1"/>
        <end position="18"/>
    </location>
</feature>
<evidence type="ECO:0000256" key="1">
    <source>
        <dbReference type="SAM" id="SignalP"/>
    </source>
</evidence>
<dbReference type="AlphaFoldDB" id="A0A5N6Z567"/>
<keyword evidence="1" id="KW-0732">Signal</keyword>
<sequence length="56" mass="6443">MTICSALHHNQLFFLTVTVPLPLILDGIQQILTLRSKCHRPDTFIIHQRSQSLKFA</sequence>
<dbReference type="Proteomes" id="UP000327118">
    <property type="component" value="Unassembled WGS sequence"/>
</dbReference>
<organism evidence="2 3">
    <name type="scientific">Aspergillus coremiiformis</name>
    <dbReference type="NCBI Taxonomy" id="138285"/>
    <lineage>
        <taxon>Eukaryota</taxon>
        <taxon>Fungi</taxon>
        <taxon>Dikarya</taxon>
        <taxon>Ascomycota</taxon>
        <taxon>Pezizomycotina</taxon>
        <taxon>Eurotiomycetes</taxon>
        <taxon>Eurotiomycetidae</taxon>
        <taxon>Eurotiales</taxon>
        <taxon>Aspergillaceae</taxon>
        <taxon>Aspergillus</taxon>
        <taxon>Aspergillus subgen. Circumdati</taxon>
    </lineage>
</organism>
<accession>A0A5N6Z567</accession>